<feature type="transmembrane region" description="Helical" evidence="1">
    <location>
        <begin position="269"/>
        <end position="288"/>
    </location>
</feature>
<dbReference type="OrthoDB" id="539398at2759"/>
<reference evidence="2" key="2">
    <citation type="submission" date="2020-11" db="EMBL/GenBank/DDBJ databases">
        <authorList>
            <consortium name="DOE Joint Genome Institute"/>
            <person name="Kuo A."/>
            <person name="Miyauchi S."/>
            <person name="Kiss E."/>
            <person name="Drula E."/>
            <person name="Kohler A."/>
            <person name="Sanchez-Garcia M."/>
            <person name="Andreopoulos B."/>
            <person name="Barry K.W."/>
            <person name="Bonito G."/>
            <person name="Buee M."/>
            <person name="Carver A."/>
            <person name="Chen C."/>
            <person name="Cichocki N."/>
            <person name="Clum A."/>
            <person name="Culley D."/>
            <person name="Crous P.W."/>
            <person name="Fauchery L."/>
            <person name="Girlanda M."/>
            <person name="Hayes R."/>
            <person name="Keri Z."/>
            <person name="Labutti K."/>
            <person name="Lipzen A."/>
            <person name="Lombard V."/>
            <person name="Magnuson J."/>
            <person name="Maillard F."/>
            <person name="Morin E."/>
            <person name="Murat C."/>
            <person name="Nolan M."/>
            <person name="Ohm R."/>
            <person name="Pangilinan J."/>
            <person name="Pereira M."/>
            <person name="Perotto S."/>
            <person name="Peter M."/>
            <person name="Riley R."/>
            <person name="Sitrit Y."/>
            <person name="Stielow B."/>
            <person name="Szollosi G."/>
            <person name="Zifcakova L."/>
            <person name="Stursova M."/>
            <person name="Spatafora J.W."/>
            <person name="Tedersoo L."/>
            <person name="Vaario L.-M."/>
            <person name="Yamada A."/>
            <person name="Yan M."/>
            <person name="Wang P."/>
            <person name="Xu J."/>
            <person name="Bruns T."/>
            <person name="Baldrian P."/>
            <person name="Vilgalys R."/>
            <person name="Henrissat B."/>
            <person name="Grigoriev I.V."/>
            <person name="Hibbett D."/>
            <person name="Nagy L.G."/>
            <person name="Martin F.M."/>
        </authorList>
    </citation>
    <scope>NUCLEOTIDE SEQUENCE</scope>
    <source>
        <strain evidence="2">UH-Tt-Lm1</strain>
    </source>
</reference>
<keyword evidence="1" id="KW-0812">Transmembrane</keyword>
<evidence type="ECO:0008006" key="4">
    <source>
        <dbReference type="Google" id="ProtNLM"/>
    </source>
</evidence>
<keyword evidence="3" id="KW-1185">Reference proteome</keyword>
<organism evidence="2 3">
    <name type="scientific">Thelephora terrestris</name>
    <dbReference type="NCBI Taxonomy" id="56493"/>
    <lineage>
        <taxon>Eukaryota</taxon>
        <taxon>Fungi</taxon>
        <taxon>Dikarya</taxon>
        <taxon>Basidiomycota</taxon>
        <taxon>Agaricomycotina</taxon>
        <taxon>Agaricomycetes</taxon>
        <taxon>Thelephorales</taxon>
        <taxon>Thelephoraceae</taxon>
        <taxon>Thelephora</taxon>
    </lineage>
</organism>
<sequence length="300" mass="33717">MPEFFESIPDHLIPWLLDQHVFWVASAPLSQDGHVNLSPKGLKGSFRVVNSNEVWYEDLMGSGIETVSHVRENGRITLLFCALSGPPRIARLFGKAIVHEFGTPEYNTFIDPATRQPSSRSVIFVRVWKVGTSCGWGVPLFEFKGQRTTHPRWAVQTQNRDFDFETKKGGPLEVKEDEYPEKGIRFYQALVNQKSLDGLPGLLVAFKTPLTSLVKERLQPITQQSTLSKVRKEKKGEECESGCGPAGTEDADMSAMANYYLRKAEDMRYILLAFIFGLVVATYLPPTAKMIGSDLIRMLT</sequence>
<comment type="caution">
    <text evidence="2">The sequence shown here is derived from an EMBL/GenBank/DDBJ whole genome shotgun (WGS) entry which is preliminary data.</text>
</comment>
<proteinExistence type="predicted"/>
<name>A0A9P6HBE3_9AGAM</name>
<evidence type="ECO:0000313" key="3">
    <source>
        <dbReference type="Proteomes" id="UP000736335"/>
    </source>
</evidence>
<accession>A0A9P6HBE3</accession>
<keyword evidence="1" id="KW-0472">Membrane</keyword>
<dbReference type="Gene3D" id="2.30.110.10">
    <property type="entry name" value="Electron Transport, Fmn-binding Protein, Chain A"/>
    <property type="match status" value="1"/>
</dbReference>
<dbReference type="EMBL" id="WIUZ02000013">
    <property type="protein sequence ID" value="KAF9781692.1"/>
    <property type="molecule type" value="Genomic_DNA"/>
</dbReference>
<protein>
    <recommendedName>
        <fullName evidence="4">Pyridoxamine 5'-phosphate oxidase putative domain-containing protein</fullName>
    </recommendedName>
</protein>
<dbReference type="PANTHER" id="PTHR39336">
    <property type="entry name" value="PYRIDOXAMINE PHOSPHATE OXIDASE FAMILY PROTEIN (AFU_ORTHOLOGUE AFUA_6G11440)"/>
    <property type="match status" value="1"/>
</dbReference>
<gene>
    <name evidence="2" type="ORF">BJ322DRAFT_1144525</name>
</gene>
<keyword evidence="1" id="KW-1133">Transmembrane helix</keyword>
<reference evidence="2" key="1">
    <citation type="journal article" date="2020" name="Nat. Commun.">
        <title>Large-scale genome sequencing of mycorrhizal fungi provides insights into the early evolution of symbiotic traits.</title>
        <authorList>
            <person name="Miyauchi S."/>
            <person name="Kiss E."/>
            <person name="Kuo A."/>
            <person name="Drula E."/>
            <person name="Kohler A."/>
            <person name="Sanchez-Garcia M."/>
            <person name="Morin E."/>
            <person name="Andreopoulos B."/>
            <person name="Barry K.W."/>
            <person name="Bonito G."/>
            <person name="Buee M."/>
            <person name="Carver A."/>
            <person name="Chen C."/>
            <person name="Cichocki N."/>
            <person name="Clum A."/>
            <person name="Culley D."/>
            <person name="Crous P.W."/>
            <person name="Fauchery L."/>
            <person name="Girlanda M."/>
            <person name="Hayes R.D."/>
            <person name="Keri Z."/>
            <person name="LaButti K."/>
            <person name="Lipzen A."/>
            <person name="Lombard V."/>
            <person name="Magnuson J."/>
            <person name="Maillard F."/>
            <person name="Murat C."/>
            <person name="Nolan M."/>
            <person name="Ohm R.A."/>
            <person name="Pangilinan J."/>
            <person name="Pereira M.F."/>
            <person name="Perotto S."/>
            <person name="Peter M."/>
            <person name="Pfister S."/>
            <person name="Riley R."/>
            <person name="Sitrit Y."/>
            <person name="Stielow J.B."/>
            <person name="Szollosi G."/>
            <person name="Zifcakova L."/>
            <person name="Stursova M."/>
            <person name="Spatafora J.W."/>
            <person name="Tedersoo L."/>
            <person name="Vaario L.M."/>
            <person name="Yamada A."/>
            <person name="Yan M."/>
            <person name="Wang P."/>
            <person name="Xu J."/>
            <person name="Bruns T."/>
            <person name="Baldrian P."/>
            <person name="Vilgalys R."/>
            <person name="Dunand C."/>
            <person name="Henrissat B."/>
            <person name="Grigoriev I.V."/>
            <person name="Hibbett D."/>
            <person name="Nagy L.G."/>
            <person name="Martin F.M."/>
        </authorList>
    </citation>
    <scope>NUCLEOTIDE SEQUENCE</scope>
    <source>
        <strain evidence="2">UH-Tt-Lm1</strain>
    </source>
</reference>
<dbReference type="InterPro" id="IPR012349">
    <property type="entry name" value="Split_barrel_FMN-bd"/>
</dbReference>
<evidence type="ECO:0000256" key="1">
    <source>
        <dbReference type="SAM" id="Phobius"/>
    </source>
</evidence>
<dbReference type="SUPFAM" id="SSF50475">
    <property type="entry name" value="FMN-binding split barrel"/>
    <property type="match status" value="1"/>
</dbReference>
<dbReference type="PANTHER" id="PTHR39336:SF1">
    <property type="entry name" value="PYRIDOXAMINE PHOSPHATE OXIDASE FAMILY PROTEIN (AFU_ORTHOLOGUE AFUA_6G11440)"/>
    <property type="match status" value="1"/>
</dbReference>
<dbReference type="Proteomes" id="UP000736335">
    <property type="component" value="Unassembled WGS sequence"/>
</dbReference>
<dbReference type="AlphaFoldDB" id="A0A9P6HBE3"/>
<evidence type="ECO:0000313" key="2">
    <source>
        <dbReference type="EMBL" id="KAF9781692.1"/>
    </source>
</evidence>